<evidence type="ECO:0000313" key="2">
    <source>
        <dbReference type="Proteomes" id="UP001185792"/>
    </source>
</evidence>
<proteinExistence type="predicted"/>
<name>A0ABU4EZT9_WILMA</name>
<organism evidence="1 2">
    <name type="scientific">Williamsia marianensis</name>
    <dbReference type="NCBI Taxonomy" id="85044"/>
    <lineage>
        <taxon>Bacteria</taxon>
        <taxon>Bacillati</taxon>
        <taxon>Actinomycetota</taxon>
        <taxon>Actinomycetes</taxon>
        <taxon>Mycobacteriales</taxon>
        <taxon>Nocardiaceae</taxon>
        <taxon>Williamsia</taxon>
    </lineage>
</organism>
<dbReference type="EMBL" id="JAWLUM010000005">
    <property type="protein sequence ID" value="MDV7136777.1"/>
    <property type="molecule type" value="Genomic_DNA"/>
</dbReference>
<reference evidence="1 2" key="1">
    <citation type="submission" date="2023-10" db="EMBL/GenBank/DDBJ databases">
        <title>Development of a sustainable strategy for remediation of hydrocarbon-contaminated territories based on the waste exchange concept.</title>
        <authorList>
            <person name="Krivoruchko A."/>
        </authorList>
    </citation>
    <scope>NUCLEOTIDE SEQUENCE [LARGE SCALE GENOMIC DNA]</scope>
    <source>
        <strain evidence="1 2">IEGM 1236</strain>
    </source>
</reference>
<sequence>MIEEGMSFSPAEAYEVTDAEVRAFSEVLGQPVGEFAPPTFVNAVLEPAVRLLINSGVFDSVPAAVHSSESVTYSRLLKVGDLVRTRLDVTGVRQRSSVTQFDTLGVLTAEDGTEIARVKSTLAYETSEAAE</sequence>
<comment type="caution">
    <text evidence="1">The sequence shown here is derived from an EMBL/GenBank/DDBJ whole genome shotgun (WGS) entry which is preliminary data.</text>
</comment>
<dbReference type="RefSeq" id="WP_133248760.1">
    <property type="nucleotide sequence ID" value="NZ_CBCRXS010000011.1"/>
</dbReference>
<dbReference type="Proteomes" id="UP001185792">
    <property type="component" value="Unassembled WGS sequence"/>
</dbReference>
<keyword evidence="2" id="KW-1185">Reference proteome</keyword>
<dbReference type="Gene3D" id="3.10.129.10">
    <property type="entry name" value="Hotdog Thioesterase"/>
    <property type="match status" value="1"/>
</dbReference>
<evidence type="ECO:0000313" key="1">
    <source>
        <dbReference type="EMBL" id="MDV7136777.1"/>
    </source>
</evidence>
<dbReference type="InterPro" id="IPR029069">
    <property type="entry name" value="HotDog_dom_sf"/>
</dbReference>
<gene>
    <name evidence="1" type="ORF">R4198_24040</name>
</gene>
<accession>A0ABU4EZT9</accession>
<protein>
    <submittedName>
        <fullName evidence="1">MaoC family dehydratase N-terminal domain-containing protein</fullName>
    </submittedName>
</protein>
<dbReference type="SUPFAM" id="SSF54637">
    <property type="entry name" value="Thioesterase/thiol ester dehydrase-isomerase"/>
    <property type="match status" value="1"/>
</dbReference>